<keyword evidence="4" id="KW-1185">Reference proteome</keyword>
<dbReference type="RefSeq" id="XP_052944862.1">
    <property type="nucleotide sequence ID" value="XM_053092602.1"/>
</dbReference>
<comment type="caution">
    <text evidence="3">The sequence shown here is derived from an EMBL/GenBank/DDBJ whole genome shotgun (WGS) entry which is preliminary data.</text>
</comment>
<sequence>MSGPSRSLPRVLSGSSRTAFQSQSRSSSSTSTPPLRAALLLSRPPLLTPTPTPLESTYHAYNARLRSALSNPVPTSFYFKPGSLPLRRFQRSQHASDVEAFGPRLAGKEPDVGDLPAELEVEVMERDHWVKADSERGERSLERMPEDEVYCLVQREGRWEFPRTEVKKGEALDEAVKRGLVGVDGEMGGRGMNSWVVTKKPVGVVRQGEDRGGASSWDAVKGMFGVEAETKQEEA</sequence>
<dbReference type="Gene3D" id="3.90.79.10">
    <property type="entry name" value="Nucleoside Triphosphate Pyrophosphohydrolase"/>
    <property type="match status" value="1"/>
</dbReference>
<dbReference type="GO" id="GO:0005762">
    <property type="term" value="C:mitochondrial large ribosomal subunit"/>
    <property type="evidence" value="ECO:0007669"/>
    <property type="project" value="TreeGrafter"/>
</dbReference>
<name>A0AA38LTQ1_9TREE</name>
<feature type="compositionally biased region" description="Low complexity" evidence="1">
    <location>
        <begin position="15"/>
        <end position="45"/>
    </location>
</feature>
<dbReference type="GO" id="GO:0003735">
    <property type="term" value="F:structural constituent of ribosome"/>
    <property type="evidence" value="ECO:0007669"/>
    <property type="project" value="InterPro"/>
</dbReference>
<protein>
    <recommendedName>
        <fullName evidence="2">Large ribosomal subunit protein mL46 N-terminal domain-containing protein</fullName>
    </recommendedName>
</protein>
<dbReference type="InterPro" id="IPR021757">
    <property type="entry name" value="Ribosomal_mL46_N"/>
</dbReference>
<dbReference type="InterPro" id="IPR040008">
    <property type="entry name" value="Ribosomal_mL46"/>
</dbReference>
<evidence type="ECO:0000259" key="2">
    <source>
        <dbReference type="Pfam" id="PF11788"/>
    </source>
</evidence>
<dbReference type="PANTHER" id="PTHR13124">
    <property type="entry name" value="39S RIBOSOMAL PROTEIN L46, MITOCHONDRIAL PRECURSOR-RELATED"/>
    <property type="match status" value="1"/>
</dbReference>
<gene>
    <name evidence="3" type="ORF">MKK02DRAFT_43765</name>
</gene>
<dbReference type="PANTHER" id="PTHR13124:SF12">
    <property type="entry name" value="LARGE RIBOSOMAL SUBUNIT PROTEIN ML46"/>
    <property type="match status" value="1"/>
</dbReference>
<dbReference type="GeneID" id="77731807"/>
<evidence type="ECO:0000313" key="4">
    <source>
        <dbReference type="Proteomes" id="UP001164286"/>
    </source>
</evidence>
<reference evidence="3" key="1">
    <citation type="journal article" date="2022" name="G3 (Bethesda)">
        <title>High quality genome of the basidiomycete yeast Dioszegia hungarica PDD-24b-2 isolated from cloud water.</title>
        <authorList>
            <person name="Jarrige D."/>
            <person name="Haridas S."/>
            <person name="Bleykasten-Grosshans C."/>
            <person name="Joly M."/>
            <person name="Nadalig T."/>
            <person name="Sancelme M."/>
            <person name="Vuilleumier S."/>
            <person name="Grigoriev I.V."/>
            <person name="Amato P."/>
            <person name="Bringel F."/>
        </authorList>
    </citation>
    <scope>NUCLEOTIDE SEQUENCE</scope>
    <source>
        <strain evidence="3">PDD-24b-2</strain>
    </source>
</reference>
<feature type="region of interest" description="Disordered" evidence="1">
    <location>
        <begin position="1"/>
        <end position="53"/>
    </location>
</feature>
<evidence type="ECO:0000313" key="3">
    <source>
        <dbReference type="EMBL" id="KAI9635085.1"/>
    </source>
</evidence>
<proteinExistence type="predicted"/>
<dbReference type="Proteomes" id="UP001164286">
    <property type="component" value="Unassembled WGS sequence"/>
</dbReference>
<organism evidence="3 4">
    <name type="scientific">Dioszegia hungarica</name>
    <dbReference type="NCBI Taxonomy" id="4972"/>
    <lineage>
        <taxon>Eukaryota</taxon>
        <taxon>Fungi</taxon>
        <taxon>Dikarya</taxon>
        <taxon>Basidiomycota</taxon>
        <taxon>Agaricomycotina</taxon>
        <taxon>Tremellomycetes</taxon>
        <taxon>Tremellales</taxon>
        <taxon>Bulleribasidiaceae</taxon>
        <taxon>Dioszegia</taxon>
    </lineage>
</organism>
<evidence type="ECO:0000256" key="1">
    <source>
        <dbReference type="SAM" id="MobiDB-lite"/>
    </source>
</evidence>
<dbReference type="AlphaFoldDB" id="A0AA38LTQ1"/>
<dbReference type="Pfam" id="PF11788">
    <property type="entry name" value="MRP-L46"/>
    <property type="match status" value="1"/>
</dbReference>
<feature type="domain" description="Large ribosomal subunit protein mL46 N-terminal" evidence="2">
    <location>
        <begin position="35"/>
        <end position="94"/>
    </location>
</feature>
<accession>A0AA38LTQ1</accession>
<dbReference type="EMBL" id="JAKWFO010000005">
    <property type="protein sequence ID" value="KAI9635085.1"/>
    <property type="molecule type" value="Genomic_DNA"/>
</dbReference>